<keyword evidence="2 7" id="KW-0812">Transmembrane</keyword>
<comment type="caution">
    <text evidence="9">The sequence shown here is derived from an EMBL/GenBank/DDBJ whole genome shotgun (WGS) entry which is preliminary data.</text>
</comment>
<feature type="transmembrane region" description="Helical" evidence="7">
    <location>
        <begin position="289"/>
        <end position="311"/>
    </location>
</feature>
<feature type="transmembrane region" description="Helical" evidence="7">
    <location>
        <begin position="218"/>
        <end position="241"/>
    </location>
</feature>
<keyword evidence="3 7" id="KW-1133">Transmembrane helix</keyword>
<dbReference type="EMBL" id="JAQQWN010000005">
    <property type="protein sequence ID" value="KAK8084622.1"/>
    <property type="molecule type" value="Genomic_DNA"/>
</dbReference>
<keyword evidence="10" id="KW-1185">Reference proteome</keyword>
<dbReference type="PANTHER" id="PTHR33048">
    <property type="entry name" value="PTH11-LIKE INTEGRAL MEMBRANE PROTEIN (AFU_ORTHOLOGUE AFUA_5G11245)"/>
    <property type="match status" value="1"/>
</dbReference>
<dbReference type="InterPro" id="IPR052337">
    <property type="entry name" value="SAT4-like"/>
</dbReference>
<feature type="region of interest" description="Disordered" evidence="6">
    <location>
        <begin position="339"/>
        <end position="420"/>
    </location>
</feature>
<keyword evidence="4 7" id="KW-0472">Membrane</keyword>
<dbReference type="Pfam" id="PF20684">
    <property type="entry name" value="Fung_rhodopsin"/>
    <property type="match status" value="1"/>
</dbReference>
<protein>
    <submittedName>
        <fullName evidence="9">Satratoxin biosynthesis SC1 cluster protein 4</fullName>
    </submittedName>
</protein>
<comment type="similarity">
    <text evidence="5">Belongs to the SAT4 family.</text>
</comment>
<gene>
    <name evidence="9" type="ORF">PG997_005893</name>
</gene>
<feature type="region of interest" description="Disordered" evidence="6">
    <location>
        <begin position="432"/>
        <end position="460"/>
    </location>
</feature>
<evidence type="ECO:0000256" key="7">
    <source>
        <dbReference type="SAM" id="Phobius"/>
    </source>
</evidence>
<evidence type="ECO:0000256" key="3">
    <source>
        <dbReference type="ARBA" id="ARBA00022989"/>
    </source>
</evidence>
<dbReference type="PANTHER" id="PTHR33048:SF57">
    <property type="entry name" value="INTEGRAL MEMBRANE PROTEIN-RELATED"/>
    <property type="match status" value="1"/>
</dbReference>
<reference evidence="9 10" key="1">
    <citation type="submission" date="2023-01" db="EMBL/GenBank/DDBJ databases">
        <title>Analysis of 21 Apiospora genomes using comparative genomics revels a genus with tremendous synthesis potential of carbohydrate active enzymes and secondary metabolites.</title>
        <authorList>
            <person name="Sorensen T."/>
        </authorList>
    </citation>
    <scope>NUCLEOTIDE SEQUENCE [LARGE SCALE GENOMIC DNA]</scope>
    <source>
        <strain evidence="9 10">CBS 114990</strain>
    </source>
</reference>
<feature type="transmembrane region" description="Helical" evidence="7">
    <location>
        <begin position="253"/>
        <end position="277"/>
    </location>
</feature>
<dbReference type="RefSeq" id="XP_066669131.1">
    <property type="nucleotide sequence ID" value="XM_066810208.1"/>
</dbReference>
<evidence type="ECO:0000256" key="2">
    <source>
        <dbReference type="ARBA" id="ARBA00022692"/>
    </source>
</evidence>
<feature type="transmembrane region" description="Helical" evidence="7">
    <location>
        <begin position="141"/>
        <end position="162"/>
    </location>
</feature>
<evidence type="ECO:0000259" key="8">
    <source>
        <dbReference type="Pfam" id="PF20684"/>
    </source>
</evidence>
<dbReference type="Proteomes" id="UP001433268">
    <property type="component" value="Unassembled WGS sequence"/>
</dbReference>
<evidence type="ECO:0000256" key="4">
    <source>
        <dbReference type="ARBA" id="ARBA00023136"/>
    </source>
</evidence>
<evidence type="ECO:0000313" key="10">
    <source>
        <dbReference type="Proteomes" id="UP001433268"/>
    </source>
</evidence>
<comment type="subcellular location">
    <subcellularLocation>
        <location evidence="1">Membrane</location>
        <topology evidence="1">Multi-pass membrane protein</topology>
    </subcellularLocation>
</comment>
<feature type="transmembrane region" description="Helical" evidence="7">
    <location>
        <begin position="93"/>
        <end position="121"/>
    </location>
</feature>
<evidence type="ECO:0000256" key="5">
    <source>
        <dbReference type="ARBA" id="ARBA00038359"/>
    </source>
</evidence>
<proteinExistence type="inferred from homology"/>
<feature type="transmembrane region" description="Helical" evidence="7">
    <location>
        <begin position="174"/>
        <end position="198"/>
    </location>
</feature>
<evidence type="ECO:0000256" key="1">
    <source>
        <dbReference type="ARBA" id="ARBA00004141"/>
    </source>
</evidence>
<accession>A0ABR1WNK5</accession>
<evidence type="ECO:0000313" key="9">
    <source>
        <dbReference type="EMBL" id="KAK8084622.1"/>
    </source>
</evidence>
<sequence>MSFKAGNAFLSPPILAWVMDLGLVARQGGGPTAPAAAAGVITTDLPPLSSRGIALIAVDSVMITLVITWTTMRVFAKRLKGLSPLMAEDILCYIALLCYSGSVTGHVICNHSLAAVVMGGVGHHQKELSPFHIARYAKLSFFAQIIYGPVIGCVKLSILFMLKRIFFTRGFRIATYLVMFVAFCWMLMPILVALLVCSPIEFNWNRRAPGGRCGNKQIAYALVGVVDLVSDLLILALPMRMVFKLQIKTAHKVALASIFGFSVITMVFTAIRLYYIYGMDFTDPTYSTIVPTTIGSVQMGIAIMVASSPLLRPIFDRTVASWFGLSVASGNWPSQKGSGYIADSSHRSHNNSHGNELLTFGRSSGLGASASKKHDSHHTPYHGGGSSHNRTAHHSDSEECLQPDGASSGLSDSGEGGWNYHGAARRTRVHVSGAERHSRGSQEQGITVTKSTAVVTGTAH</sequence>
<evidence type="ECO:0000256" key="6">
    <source>
        <dbReference type="SAM" id="MobiDB-lite"/>
    </source>
</evidence>
<dbReference type="InterPro" id="IPR049326">
    <property type="entry name" value="Rhodopsin_dom_fungi"/>
</dbReference>
<feature type="compositionally biased region" description="Polar residues" evidence="6">
    <location>
        <begin position="441"/>
        <end position="460"/>
    </location>
</feature>
<dbReference type="GeneID" id="92043268"/>
<organism evidence="9 10">
    <name type="scientific">Apiospora hydei</name>
    <dbReference type="NCBI Taxonomy" id="1337664"/>
    <lineage>
        <taxon>Eukaryota</taxon>
        <taxon>Fungi</taxon>
        <taxon>Dikarya</taxon>
        <taxon>Ascomycota</taxon>
        <taxon>Pezizomycotina</taxon>
        <taxon>Sordariomycetes</taxon>
        <taxon>Xylariomycetidae</taxon>
        <taxon>Amphisphaeriales</taxon>
        <taxon>Apiosporaceae</taxon>
        <taxon>Apiospora</taxon>
    </lineage>
</organism>
<feature type="transmembrane region" description="Helical" evidence="7">
    <location>
        <begin position="53"/>
        <end position="72"/>
    </location>
</feature>
<name>A0ABR1WNK5_9PEZI</name>
<feature type="domain" description="Rhodopsin" evidence="8">
    <location>
        <begin position="73"/>
        <end position="316"/>
    </location>
</feature>